<proteinExistence type="predicted"/>
<evidence type="ECO:0000259" key="4">
    <source>
        <dbReference type="PROSITE" id="PS50853"/>
    </source>
</evidence>
<dbReference type="InterPro" id="IPR003961">
    <property type="entry name" value="FN3_dom"/>
</dbReference>
<reference evidence="5" key="1">
    <citation type="submission" date="2021-01" db="EMBL/GenBank/DDBJ databases">
        <authorList>
            <person name="Zahm M."/>
            <person name="Roques C."/>
            <person name="Cabau C."/>
            <person name="Klopp C."/>
            <person name="Donnadieu C."/>
            <person name="Jouanno E."/>
            <person name="Lampietro C."/>
            <person name="Louis A."/>
            <person name="Herpin A."/>
            <person name="Echchiki A."/>
            <person name="Berthelot C."/>
            <person name="Parey E."/>
            <person name="Roest-Crollius H."/>
            <person name="Braasch I."/>
            <person name="Postlethwait J."/>
            <person name="Bobe J."/>
            <person name="Montfort J."/>
            <person name="Bouchez O."/>
            <person name="Begum T."/>
            <person name="Mejri S."/>
            <person name="Adams A."/>
            <person name="Chen W.-J."/>
            <person name="Guiguen Y."/>
        </authorList>
    </citation>
    <scope>NUCLEOTIDE SEQUENCE</scope>
    <source>
        <strain evidence="5">YG-15Mar2019-1</strain>
        <tissue evidence="5">Brain</tissue>
    </source>
</reference>
<keyword evidence="2" id="KW-0472">Membrane</keyword>
<dbReference type="SUPFAM" id="SSF49265">
    <property type="entry name" value="Fibronectin type III"/>
    <property type="match status" value="2"/>
</dbReference>
<keyword evidence="2" id="KW-1133">Transmembrane helix</keyword>
<dbReference type="EMBL" id="JAFDVH010000012">
    <property type="protein sequence ID" value="KAG7467294.1"/>
    <property type="molecule type" value="Genomic_DNA"/>
</dbReference>
<dbReference type="PROSITE" id="PS50853">
    <property type="entry name" value="FN3"/>
    <property type="match status" value="2"/>
</dbReference>
<dbReference type="InterPro" id="IPR013783">
    <property type="entry name" value="Ig-like_fold"/>
</dbReference>
<dbReference type="Gene3D" id="2.60.40.10">
    <property type="entry name" value="Immunoglobulins"/>
    <property type="match status" value="2"/>
</dbReference>
<dbReference type="AlphaFoldDB" id="A0A9D3TA31"/>
<evidence type="ECO:0000313" key="5">
    <source>
        <dbReference type="EMBL" id="KAG7467294.1"/>
    </source>
</evidence>
<dbReference type="OrthoDB" id="8724082at2759"/>
<gene>
    <name evidence="5" type="ORF">MATL_G00151800</name>
</gene>
<dbReference type="InterPro" id="IPR036116">
    <property type="entry name" value="FN3_sf"/>
</dbReference>
<evidence type="ECO:0000256" key="1">
    <source>
        <dbReference type="SAM" id="MobiDB-lite"/>
    </source>
</evidence>
<feature type="transmembrane region" description="Helical" evidence="2">
    <location>
        <begin position="223"/>
        <end position="251"/>
    </location>
</feature>
<feature type="domain" description="Fibronectin type-III" evidence="4">
    <location>
        <begin position="116"/>
        <end position="218"/>
    </location>
</feature>
<dbReference type="Pfam" id="PF01108">
    <property type="entry name" value="Tissue_fac"/>
    <property type="match status" value="1"/>
</dbReference>
<dbReference type="Pfam" id="PF09294">
    <property type="entry name" value="Interfer-bind"/>
    <property type="match status" value="1"/>
</dbReference>
<dbReference type="CDD" id="cd00063">
    <property type="entry name" value="FN3"/>
    <property type="match status" value="2"/>
</dbReference>
<protein>
    <recommendedName>
        <fullName evidence="4">Fibronectin type-III domain-containing protein</fullName>
    </recommendedName>
</protein>
<keyword evidence="2" id="KW-0812">Transmembrane</keyword>
<comment type="caution">
    <text evidence="5">The sequence shown here is derived from an EMBL/GenBank/DDBJ whole genome shotgun (WGS) entry which is preliminary data.</text>
</comment>
<dbReference type="PANTHER" id="PTHR20859">
    <property type="entry name" value="INTERFERON/INTERLEUKIN RECEPTOR"/>
    <property type="match status" value="1"/>
</dbReference>
<feature type="chain" id="PRO_5038701597" description="Fibronectin type-III domain-containing protein" evidence="3">
    <location>
        <begin position="22"/>
        <end position="335"/>
    </location>
</feature>
<evidence type="ECO:0000256" key="2">
    <source>
        <dbReference type="SAM" id="Phobius"/>
    </source>
</evidence>
<evidence type="ECO:0000256" key="3">
    <source>
        <dbReference type="SAM" id="SignalP"/>
    </source>
</evidence>
<name>A0A9D3TA31_MEGAT</name>
<organism evidence="5 6">
    <name type="scientific">Megalops atlanticus</name>
    <name type="common">Tarpon</name>
    <name type="synonym">Clupea gigantea</name>
    <dbReference type="NCBI Taxonomy" id="7932"/>
    <lineage>
        <taxon>Eukaryota</taxon>
        <taxon>Metazoa</taxon>
        <taxon>Chordata</taxon>
        <taxon>Craniata</taxon>
        <taxon>Vertebrata</taxon>
        <taxon>Euteleostomi</taxon>
        <taxon>Actinopterygii</taxon>
        <taxon>Neopterygii</taxon>
        <taxon>Teleostei</taxon>
        <taxon>Elopiformes</taxon>
        <taxon>Megalopidae</taxon>
        <taxon>Megalops</taxon>
    </lineage>
</organism>
<dbReference type="GO" id="GO:0005886">
    <property type="term" value="C:plasma membrane"/>
    <property type="evidence" value="ECO:0007669"/>
    <property type="project" value="TreeGrafter"/>
</dbReference>
<dbReference type="PANTHER" id="PTHR20859:SF46">
    <property type="entry name" value="INTERFERON GAMMA RECEPTOR 2"/>
    <property type="match status" value="1"/>
</dbReference>
<sequence length="335" mass="38337">MIFTLYLKSCFFTFSVSVVLAIVPHPKNVRVTSVNMGAVLEWDISHQAPGNLTYTAEYSSDAAFEAVCQNQTEQRCDFTKVISPYGNYVFQVRAELQEESSQWVKTSEFIPDKDTLIGAPTVGLVSKNRNLEMDIREPVLRVSSLKGIYSRVSYNIKYWREGSEDQVTMLNDIQQTRKGLSQLEPWTRYCVQVQVFIKTFQKRGEFSEVTCETSTTDGRVEPWMIGVVLVVSFVAVSVVFPLLFLLTCYIYKGLKFLFPTAKLPEHFRQYLIEPSSHSYIFVAMQNIPQTDEQYHEVSVISEWMEGPLEEGGPLYSHSERLQGSEEEEAGKEMKK</sequence>
<feature type="domain" description="Fibronectin type-III" evidence="4">
    <location>
        <begin position="25"/>
        <end position="114"/>
    </location>
</feature>
<feature type="region of interest" description="Disordered" evidence="1">
    <location>
        <begin position="310"/>
        <end position="335"/>
    </location>
</feature>
<dbReference type="InterPro" id="IPR050650">
    <property type="entry name" value="Type-II_Cytokine-TF_Rcpt"/>
</dbReference>
<evidence type="ECO:0000313" key="6">
    <source>
        <dbReference type="Proteomes" id="UP001046870"/>
    </source>
</evidence>
<feature type="signal peptide" evidence="3">
    <location>
        <begin position="1"/>
        <end position="21"/>
    </location>
</feature>
<accession>A0A9D3TA31</accession>
<dbReference type="Proteomes" id="UP001046870">
    <property type="component" value="Chromosome 12"/>
</dbReference>
<keyword evidence="6" id="KW-1185">Reference proteome</keyword>
<keyword evidence="3" id="KW-0732">Signal</keyword>
<dbReference type="GO" id="GO:0004896">
    <property type="term" value="F:cytokine receptor activity"/>
    <property type="evidence" value="ECO:0007669"/>
    <property type="project" value="TreeGrafter"/>
</dbReference>
<dbReference type="InterPro" id="IPR015373">
    <property type="entry name" value="Interferon/interleukin_rcp_dom"/>
</dbReference>